<gene>
    <name evidence="7" type="ORF">GNH96_09305</name>
</gene>
<evidence type="ECO:0000259" key="6">
    <source>
        <dbReference type="Pfam" id="PF17188"/>
    </source>
</evidence>
<keyword evidence="4" id="KW-0574">Periplasm</keyword>
<evidence type="ECO:0000313" key="7">
    <source>
        <dbReference type="EMBL" id="QJD30146.1"/>
    </source>
</evidence>
<proteinExistence type="inferred from homology"/>
<dbReference type="InterPro" id="IPR038484">
    <property type="entry name" value="MucB/RseB_C_sf"/>
</dbReference>
<evidence type="ECO:0000313" key="8">
    <source>
        <dbReference type="Proteomes" id="UP000503004"/>
    </source>
</evidence>
<evidence type="ECO:0000256" key="3">
    <source>
        <dbReference type="ARBA" id="ARBA00022729"/>
    </source>
</evidence>
<protein>
    <submittedName>
        <fullName evidence="7">Transcriptional regulator</fullName>
    </submittedName>
</protein>
<evidence type="ECO:0000259" key="5">
    <source>
        <dbReference type="Pfam" id="PF03888"/>
    </source>
</evidence>
<dbReference type="Gene3D" id="3.30.200.100">
    <property type="entry name" value="MucB/RseB, C-terminal domain"/>
    <property type="match status" value="1"/>
</dbReference>
<name>A0A858Q8W3_9GAMM</name>
<evidence type="ECO:0000256" key="1">
    <source>
        <dbReference type="ARBA" id="ARBA00004418"/>
    </source>
</evidence>
<dbReference type="Gene3D" id="2.50.20.10">
    <property type="entry name" value="Lipoprotein localisation LolA/LolB/LppX"/>
    <property type="match status" value="1"/>
</dbReference>
<feature type="domain" description="MucB/RseB C-terminal" evidence="6">
    <location>
        <begin position="231"/>
        <end position="326"/>
    </location>
</feature>
<sequence length="334" mass="37503">MVRIRVIAAALGAVVAFGRLPPSRADDAPQALGARAGVEWLSNMRNAMVRLNYRGLVAYLKDDKVNSMEFVHGMSNGIEHERLTSLNSPMREIVRDGDLVRFFFPETKSVMTERVPSNHSFLVDLPESFVGLCDYYAFLVGGQEYVAQRRAQSIDIIPVDDYRYGRKLWIDIESHLPLRFELLDENNRPVEQMVFTSLEISGDAPARGVAPAAASDTYSEQSSKREVIPIESMDWSLDSVPVGFRISGYSRIQQPPLKHPIEHILLSDGLSSVSIYVDELKEEPFLERLKKIGAVNAYTRKIDGFVVTVMGEVPPKTVQMIANGIRYQKSNEKP</sequence>
<dbReference type="Proteomes" id="UP000503004">
    <property type="component" value="Chromosome"/>
</dbReference>
<reference evidence="8" key="1">
    <citation type="submission" date="2019-12" db="EMBL/GenBank/DDBJ databases">
        <authorList>
            <person name="Awala S.I."/>
            <person name="Rhee S.K."/>
        </authorList>
    </citation>
    <scope>NUCLEOTIDE SEQUENCE [LARGE SCALE GENOMIC DNA]</scope>
    <source>
        <strain evidence="8">IM1</strain>
    </source>
</reference>
<comment type="similarity">
    <text evidence="2">Belongs to the RseB family.</text>
</comment>
<dbReference type="EMBL" id="CP046565">
    <property type="protein sequence ID" value="QJD30146.1"/>
    <property type="molecule type" value="Genomic_DNA"/>
</dbReference>
<dbReference type="Pfam" id="PF03888">
    <property type="entry name" value="MucB_RseB"/>
    <property type="match status" value="1"/>
</dbReference>
<evidence type="ECO:0000256" key="2">
    <source>
        <dbReference type="ARBA" id="ARBA00008150"/>
    </source>
</evidence>
<dbReference type="Pfam" id="PF17188">
    <property type="entry name" value="MucB_RseB_C"/>
    <property type="match status" value="1"/>
</dbReference>
<dbReference type="PANTHER" id="PTHR38782">
    <property type="match status" value="1"/>
</dbReference>
<dbReference type="GO" id="GO:0030288">
    <property type="term" value="C:outer membrane-bounded periplasmic space"/>
    <property type="evidence" value="ECO:0007669"/>
    <property type="project" value="TreeGrafter"/>
</dbReference>
<evidence type="ECO:0000256" key="4">
    <source>
        <dbReference type="ARBA" id="ARBA00022764"/>
    </source>
</evidence>
<dbReference type="CDD" id="cd16327">
    <property type="entry name" value="RseB"/>
    <property type="match status" value="1"/>
</dbReference>
<dbReference type="GO" id="GO:0032885">
    <property type="term" value="P:regulation of polysaccharide biosynthetic process"/>
    <property type="evidence" value="ECO:0007669"/>
    <property type="project" value="TreeGrafter"/>
</dbReference>
<dbReference type="PANTHER" id="PTHR38782:SF1">
    <property type="entry name" value="SIGMA-E FACTOR REGULATORY PROTEIN RSEB"/>
    <property type="match status" value="1"/>
</dbReference>
<dbReference type="GO" id="GO:0045152">
    <property type="term" value="F:antisigma factor binding"/>
    <property type="evidence" value="ECO:0007669"/>
    <property type="project" value="TreeGrafter"/>
</dbReference>
<dbReference type="InterPro" id="IPR005588">
    <property type="entry name" value="MucB_RseB"/>
</dbReference>
<feature type="domain" description="MucB/RseB N-terminal" evidence="5">
    <location>
        <begin position="39"/>
        <end position="211"/>
    </location>
</feature>
<keyword evidence="3" id="KW-0732">Signal</keyword>
<accession>A0A858Q8W3</accession>
<organism evidence="7 8">
    <name type="scientific">Methylococcus geothermalis</name>
    <dbReference type="NCBI Taxonomy" id="2681310"/>
    <lineage>
        <taxon>Bacteria</taxon>
        <taxon>Pseudomonadati</taxon>
        <taxon>Pseudomonadota</taxon>
        <taxon>Gammaproteobacteria</taxon>
        <taxon>Methylococcales</taxon>
        <taxon>Methylococcaceae</taxon>
        <taxon>Methylococcus</taxon>
    </lineage>
</organism>
<dbReference type="AlphaFoldDB" id="A0A858Q8W3"/>
<dbReference type="InterPro" id="IPR033434">
    <property type="entry name" value="MucB/RseB_N"/>
</dbReference>
<comment type="subcellular location">
    <subcellularLocation>
        <location evidence="1">Periplasm</location>
    </subcellularLocation>
</comment>
<dbReference type="PIRSF" id="PIRSF005427">
    <property type="entry name" value="RseB"/>
    <property type="match status" value="1"/>
</dbReference>
<dbReference type="KEGG" id="metu:GNH96_09305"/>
<dbReference type="InterPro" id="IPR033436">
    <property type="entry name" value="MucB/RseB_C"/>
</dbReference>
<keyword evidence="8" id="KW-1185">Reference proteome</keyword>
<dbReference type="RefSeq" id="WP_169603425.1">
    <property type="nucleotide sequence ID" value="NZ_CP046565.1"/>
</dbReference>